<dbReference type="RefSeq" id="WP_320327834.1">
    <property type="nucleotide sequence ID" value="NZ_JAVIIV010000002.1"/>
</dbReference>
<accession>A0ABU4YCG5</accession>
<proteinExistence type="predicted"/>
<evidence type="ECO:0000313" key="2">
    <source>
        <dbReference type="Proteomes" id="UP001280156"/>
    </source>
</evidence>
<sequence length="63" mass="7060">ALSLCFDACRCPRTAAHFWATCISVLAERFLPLLKKVVACGGRWVAGWQQRNYKPLRLSAPIV</sequence>
<dbReference type="Proteomes" id="UP001280156">
    <property type="component" value="Unassembled WGS sequence"/>
</dbReference>
<name>A0ABU4YCG5_9HYPH</name>
<keyword evidence="2" id="KW-1185">Reference proteome</keyword>
<gene>
    <name evidence="1" type="ORF">RFM52_05400</name>
</gene>
<evidence type="ECO:0000313" key="1">
    <source>
        <dbReference type="EMBL" id="MDX8484615.1"/>
    </source>
</evidence>
<organism evidence="1 2">
    <name type="scientific">Mesorhizobium humile</name>
    <dbReference type="NCBI Taxonomy" id="3072313"/>
    <lineage>
        <taxon>Bacteria</taxon>
        <taxon>Pseudomonadati</taxon>
        <taxon>Pseudomonadota</taxon>
        <taxon>Alphaproteobacteria</taxon>
        <taxon>Hyphomicrobiales</taxon>
        <taxon>Phyllobacteriaceae</taxon>
        <taxon>Mesorhizobium</taxon>
    </lineage>
</organism>
<comment type="caution">
    <text evidence="1">The sequence shown here is derived from an EMBL/GenBank/DDBJ whole genome shotgun (WGS) entry which is preliminary data.</text>
</comment>
<dbReference type="EMBL" id="JAVIIV010000002">
    <property type="protein sequence ID" value="MDX8484615.1"/>
    <property type="molecule type" value="Genomic_DNA"/>
</dbReference>
<feature type="non-terminal residue" evidence="1">
    <location>
        <position position="1"/>
    </location>
</feature>
<reference evidence="1 2" key="1">
    <citation type="submission" date="2023-08" db="EMBL/GenBank/DDBJ databases">
        <title>Implementing the SeqCode for naming new Mesorhizobium species isolated from Vachellia karroo root nodules.</title>
        <authorList>
            <person name="Van Lill M."/>
        </authorList>
    </citation>
    <scope>NUCLEOTIDE SEQUENCE [LARGE SCALE GENOMIC DNA]</scope>
    <source>
        <strain evidence="1 2">VK2B</strain>
    </source>
</reference>
<protein>
    <recommendedName>
        <fullName evidence="3">IS4 family transposase</fullName>
    </recommendedName>
</protein>
<evidence type="ECO:0008006" key="3">
    <source>
        <dbReference type="Google" id="ProtNLM"/>
    </source>
</evidence>